<evidence type="ECO:0000313" key="2">
    <source>
        <dbReference type="Proteomes" id="UP001158067"/>
    </source>
</evidence>
<keyword evidence="2" id="KW-1185">Reference proteome</keyword>
<sequence>MKQKALTGVKPPLFAPLRDQAQGLKSISAILGTFGYITASHVLPIGMECLIGENAPAWLKTFVTARMCRVDS</sequence>
<name>A0ABY1QGD8_9BACT</name>
<comment type="caution">
    <text evidence="1">The sequence shown here is derived from an EMBL/GenBank/DDBJ whole genome shotgun (WGS) entry which is preliminary data.</text>
</comment>
<accession>A0ABY1QGD8</accession>
<reference evidence="1 2" key="1">
    <citation type="submission" date="2017-05" db="EMBL/GenBank/DDBJ databases">
        <authorList>
            <person name="Varghese N."/>
            <person name="Submissions S."/>
        </authorList>
    </citation>
    <scope>NUCLEOTIDE SEQUENCE [LARGE SCALE GENOMIC DNA]</scope>
    <source>
        <strain evidence="1 2">DSM 25457</strain>
    </source>
</reference>
<dbReference type="EMBL" id="FXUG01000013">
    <property type="protein sequence ID" value="SMP70566.1"/>
    <property type="molecule type" value="Genomic_DNA"/>
</dbReference>
<proteinExistence type="predicted"/>
<evidence type="ECO:0000313" key="1">
    <source>
        <dbReference type="EMBL" id="SMP70566.1"/>
    </source>
</evidence>
<protein>
    <submittedName>
        <fullName evidence="1">Uncharacterized protein</fullName>
    </submittedName>
</protein>
<gene>
    <name evidence="1" type="ORF">SAMN06265222_11378</name>
</gene>
<dbReference type="Proteomes" id="UP001158067">
    <property type="component" value="Unassembled WGS sequence"/>
</dbReference>
<organism evidence="1 2">
    <name type="scientific">Neorhodopirellula lusitana</name>
    <dbReference type="NCBI Taxonomy" id="445327"/>
    <lineage>
        <taxon>Bacteria</taxon>
        <taxon>Pseudomonadati</taxon>
        <taxon>Planctomycetota</taxon>
        <taxon>Planctomycetia</taxon>
        <taxon>Pirellulales</taxon>
        <taxon>Pirellulaceae</taxon>
        <taxon>Neorhodopirellula</taxon>
    </lineage>
</organism>